<comment type="caution">
    <text evidence="2">The sequence shown here is derived from an EMBL/GenBank/DDBJ whole genome shotgun (WGS) entry which is preliminary data.</text>
</comment>
<dbReference type="EMBL" id="BMKI01000004">
    <property type="protein sequence ID" value="GGC92759.1"/>
    <property type="molecule type" value="Genomic_DNA"/>
</dbReference>
<keyword evidence="3" id="KW-1185">Reference proteome</keyword>
<proteinExistence type="predicted"/>
<dbReference type="InterPro" id="IPR010359">
    <property type="entry name" value="IrrE_HExxH"/>
</dbReference>
<evidence type="ECO:0000313" key="2">
    <source>
        <dbReference type="EMBL" id="GGC92759.1"/>
    </source>
</evidence>
<evidence type="ECO:0000313" key="3">
    <source>
        <dbReference type="Proteomes" id="UP000630615"/>
    </source>
</evidence>
<dbReference type="Pfam" id="PF06114">
    <property type="entry name" value="Peptidase_M78"/>
    <property type="match status" value="1"/>
</dbReference>
<accession>A0ABQ1P7P1</accession>
<name>A0ABQ1P7P1_9ENTE</name>
<evidence type="ECO:0000259" key="1">
    <source>
        <dbReference type="Pfam" id="PF06114"/>
    </source>
</evidence>
<protein>
    <submittedName>
        <fullName evidence="2">Toxin</fullName>
    </submittedName>
</protein>
<gene>
    <name evidence="2" type="ORF">GCM10011573_22980</name>
</gene>
<dbReference type="RefSeq" id="WP_088270106.1">
    <property type="nucleotide sequence ID" value="NZ_BMKI01000004.1"/>
</dbReference>
<sequence length="218" mass="25803">MDFINEELYFEAFNLANELTKDVAYYCSKKIEEVKCFDIEKYVKELEDVEFIDYPFQKQLKNKMLGSTSKVYGEVIITTNRNLMIERKNFTKMHEIVHFYKDIPCVSESHTFSDMVIENGYFPEDIPREYRANVGASILLANNHALLSALRQFNTFQQVADFFFMSKSALQNRLKEYLIFICNCTPQYAFQLVYNYRIGNGKELFQVMYSSKNYYSLN</sequence>
<dbReference type="Proteomes" id="UP000630615">
    <property type="component" value="Unassembled WGS sequence"/>
</dbReference>
<feature type="domain" description="IrrE N-terminal-like" evidence="1">
    <location>
        <begin position="75"/>
        <end position="175"/>
    </location>
</feature>
<reference evidence="3" key="1">
    <citation type="journal article" date="2019" name="Int. J. Syst. Evol. Microbiol.">
        <title>The Global Catalogue of Microorganisms (GCM) 10K type strain sequencing project: providing services to taxonomists for standard genome sequencing and annotation.</title>
        <authorList>
            <consortium name="The Broad Institute Genomics Platform"/>
            <consortium name="The Broad Institute Genome Sequencing Center for Infectious Disease"/>
            <person name="Wu L."/>
            <person name="Ma J."/>
        </authorList>
    </citation>
    <scope>NUCLEOTIDE SEQUENCE [LARGE SCALE GENOMIC DNA]</scope>
    <source>
        <strain evidence="3">CGMCC 1.15942</strain>
    </source>
</reference>
<dbReference type="Gene3D" id="1.10.10.2910">
    <property type="match status" value="1"/>
</dbReference>
<organism evidence="2 3">
    <name type="scientific">Enterococcus wangshanyuanii</name>
    <dbReference type="NCBI Taxonomy" id="2005703"/>
    <lineage>
        <taxon>Bacteria</taxon>
        <taxon>Bacillati</taxon>
        <taxon>Bacillota</taxon>
        <taxon>Bacilli</taxon>
        <taxon>Lactobacillales</taxon>
        <taxon>Enterococcaceae</taxon>
        <taxon>Enterococcus</taxon>
    </lineage>
</organism>